<name>A0ABQ8URX2_9EUKA</name>
<accession>A0ABQ8URX2</accession>
<evidence type="ECO:0000313" key="1">
    <source>
        <dbReference type="EMBL" id="KAJ4461875.1"/>
    </source>
</evidence>
<dbReference type="EMBL" id="JAPMOS010000005">
    <property type="protein sequence ID" value="KAJ4461875.1"/>
    <property type="molecule type" value="Genomic_DNA"/>
</dbReference>
<gene>
    <name evidence="1" type="ORF">PAPYR_1559</name>
</gene>
<reference evidence="1" key="1">
    <citation type="journal article" date="2022" name="bioRxiv">
        <title>Genomics of Preaxostyla Flagellates Illuminates Evolutionary Transitions and the Path Towards Mitochondrial Loss.</title>
        <authorList>
            <person name="Novak L.V.F."/>
            <person name="Treitli S.C."/>
            <person name="Pyrih J."/>
            <person name="Halakuc P."/>
            <person name="Pipaliya S.V."/>
            <person name="Vacek V."/>
            <person name="Brzon O."/>
            <person name="Soukal P."/>
            <person name="Eme L."/>
            <person name="Dacks J.B."/>
            <person name="Karnkowska A."/>
            <person name="Elias M."/>
            <person name="Hampl V."/>
        </authorList>
    </citation>
    <scope>NUCLEOTIDE SEQUENCE</scope>
    <source>
        <strain evidence="1">RCP-MX</strain>
    </source>
</reference>
<dbReference type="Gene3D" id="3.40.220.10">
    <property type="entry name" value="Leucine Aminopeptidase, subunit E, domain 1"/>
    <property type="match status" value="1"/>
</dbReference>
<dbReference type="InterPro" id="IPR043472">
    <property type="entry name" value="Macro_dom-like"/>
</dbReference>
<sequence>MPQDAALSIAIPCLSVDPAFQYDPPRGAACALAEAARYLRRTSDGRVRVCFYGAKGEPGLEALQRFLVNPTHYRLRANGGGWSSRVHAAAGPSLEAETRAMYPRPARPGHVYPVMLKTDSPLRADQACLCWLPALVPEWNGYRIFSSPSVPTSFICLTDTYSHTHTHNTELIGFHCVFIPTVAQGVEWVLHALGPNMNPRLADAMPGDYVMGESLLRETYQSIFECLAELQAAAAAAAAAKK</sequence>
<protein>
    <submittedName>
        <fullName evidence="1">Uncharacterized protein</fullName>
    </submittedName>
</protein>
<comment type="caution">
    <text evidence="1">The sequence shown here is derived from an EMBL/GenBank/DDBJ whole genome shotgun (WGS) entry which is preliminary data.</text>
</comment>
<organism evidence="1 2">
    <name type="scientific">Paratrimastix pyriformis</name>
    <dbReference type="NCBI Taxonomy" id="342808"/>
    <lineage>
        <taxon>Eukaryota</taxon>
        <taxon>Metamonada</taxon>
        <taxon>Preaxostyla</taxon>
        <taxon>Paratrimastigidae</taxon>
        <taxon>Paratrimastix</taxon>
    </lineage>
</organism>
<dbReference type="Proteomes" id="UP001141327">
    <property type="component" value="Unassembled WGS sequence"/>
</dbReference>
<evidence type="ECO:0000313" key="2">
    <source>
        <dbReference type="Proteomes" id="UP001141327"/>
    </source>
</evidence>
<proteinExistence type="predicted"/>
<keyword evidence="2" id="KW-1185">Reference proteome</keyword>